<keyword evidence="1" id="KW-0812">Transmembrane</keyword>
<evidence type="ECO:0000256" key="1">
    <source>
        <dbReference type="SAM" id="Phobius"/>
    </source>
</evidence>
<sequence>MRPWQFWWNILIVSSEYNPPRFVELIMLALAMVTLALWGITNEWPFLVLSLSYVVGSSTSILVGEAIAPSTNHILLQSLAVLGLIFSFYFFLDFFMGVSIIPHF</sequence>
<comment type="caution">
    <text evidence="2">The sequence shown here is derived from an EMBL/GenBank/DDBJ whole genome shotgun (WGS) entry which is preliminary data.</text>
</comment>
<dbReference type="EMBL" id="JACJPW010000090">
    <property type="protein sequence ID" value="MBD2184633.1"/>
    <property type="molecule type" value="Genomic_DNA"/>
</dbReference>
<evidence type="ECO:0000313" key="2">
    <source>
        <dbReference type="EMBL" id="MBD2184633.1"/>
    </source>
</evidence>
<feature type="transmembrane region" description="Helical" evidence="1">
    <location>
        <begin position="46"/>
        <end position="67"/>
    </location>
</feature>
<keyword evidence="1" id="KW-0472">Membrane</keyword>
<keyword evidence="1" id="KW-1133">Transmembrane helix</keyword>
<keyword evidence="3" id="KW-1185">Reference proteome</keyword>
<reference evidence="2" key="2">
    <citation type="submission" date="2020-08" db="EMBL/GenBank/DDBJ databases">
        <authorList>
            <person name="Chen M."/>
            <person name="Teng W."/>
            <person name="Zhao L."/>
            <person name="Hu C."/>
            <person name="Zhou Y."/>
            <person name="Han B."/>
            <person name="Song L."/>
            <person name="Shu W."/>
        </authorList>
    </citation>
    <scope>NUCLEOTIDE SEQUENCE</scope>
    <source>
        <strain evidence="2">FACHB-1375</strain>
    </source>
</reference>
<proteinExistence type="predicted"/>
<protein>
    <submittedName>
        <fullName evidence="2">Uncharacterized protein</fullName>
    </submittedName>
</protein>
<accession>A0A926VJ90</accession>
<name>A0A926VJ90_9CYAN</name>
<feature type="transmembrane region" description="Helical" evidence="1">
    <location>
        <begin position="79"/>
        <end position="101"/>
    </location>
</feature>
<gene>
    <name evidence="2" type="ORF">H6G03_26790</name>
</gene>
<organism evidence="2 3">
    <name type="scientific">Aerosakkonema funiforme FACHB-1375</name>
    <dbReference type="NCBI Taxonomy" id="2949571"/>
    <lineage>
        <taxon>Bacteria</taxon>
        <taxon>Bacillati</taxon>
        <taxon>Cyanobacteriota</taxon>
        <taxon>Cyanophyceae</taxon>
        <taxon>Oscillatoriophycideae</taxon>
        <taxon>Aerosakkonematales</taxon>
        <taxon>Aerosakkonemataceae</taxon>
        <taxon>Aerosakkonema</taxon>
    </lineage>
</organism>
<evidence type="ECO:0000313" key="3">
    <source>
        <dbReference type="Proteomes" id="UP000641646"/>
    </source>
</evidence>
<dbReference type="AlphaFoldDB" id="A0A926VJ90"/>
<feature type="transmembrane region" description="Helical" evidence="1">
    <location>
        <begin position="21"/>
        <end position="40"/>
    </location>
</feature>
<dbReference type="RefSeq" id="WP_190471419.1">
    <property type="nucleotide sequence ID" value="NZ_JACJPW010000090.1"/>
</dbReference>
<dbReference type="Proteomes" id="UP000641646">
    <property type="component" value="Unassembled WGS sequence"/>
</dbReference>
<reference evidence="2" key="1">
    <citation type="journal article" date="2015" name="ISME J.">
        <title>Draft Genome Sequence of Streptomyces incarnatus NRRL8089, which Produces the Nucleoside Antibiotic Sinefungin.</title>
        <authorList>
            <person name="Oshima K."/>
            <person name="Hattori M."/>
            <person name="Shimizu H."/>
            <person name="Fukuda K."/>
            <person name="Nemoto M."/>
            <person name="Inagaki K."/>
            <person name="Tamura T."/>
        </authorList>
    </citation>
    <scope>NUCLEOTIDE SEQUENCE</scope>
    <source>
        <strain evidence="2">FACHB-1375</strain>
    </source>
</reference>